<sequence length="282" mass="30368">MNTAMSHYDAMIEDFRAAGADLVNVAYPFEGCAVVRMSDPSRLNALSGPLTVRLRDELERLVGNPAVRTIVLTGAGGAFSAGGDLRLMRDTAWPLLDSNDGATALWRWIRTQFGGIVRLIAQSDKPFIAAVDGAAAGVGLSFALACDLVLVSSRARLVPAFGRIGLVPEVGMSWLVTRRLGHARAFELFVSGEPLGGDDAVRLGLANAVHAPEALEEAAFAWVRKIAALPEHVVRMMKPLLRGSADMAWPHAILAEEFAEPNCFTTRAHREVVSAMLEKNRL</sequence>
<keyword evidence="2" id="KW-1185">Reference proteome</keyword>
<dbReference type="EMBL" id="CP089982">
    <property type="protein sequence ID" value="WXA97831.1"/>
    <property type="molecule type" value="Genomic_DNA"/>
</dbReference>
<dbReference type="PANTHER" id="PTHR43459">
    <property type="entry name" value="ENOYL-COA HYDRATASE"/>
    <property type="match status" value="1"/>
</dbReference>
<dbReference type="CDD" id="cd06558">
    <property type="entry name" value="crotonase-like"/>
    <property type="match status" value="1"/>
</dbReference>
<proteinExistence type="predicted"/>
<accession>A0ABZ2KGM5</accession>
<reference evidence="1 2" key="1">
    <citation type="submission" date="2021-12" db="EMBL/GenBank/DDBJ databases">
        <title>Discovery of the Pendulisporaceae a myxobacterial family with distinct sporulation behavior and unique specialized metabolism.</title>
        <authorList>
            <person name="Garcia R."/>
            <person name="Popoff A."/>
            <person name="Bader C.D."/>
            <person name="Loehr J."/>
            <person name="Walesch S."/>
            <person name="Walt C."/>
            <person name="Boldt J."/>
            <person name="Bunk B."/>
            <person name="Haeckl F.J.F.P.J."/>
            <person name="Gunesch A.P."/>
            <person name="Birkelbach J."/>
            <person name="Nuebel U."/>
            <person name="Pietschmann T."/>
            <person name="Bach T."/>
            <person name="Mueller R."/>
        </authorList>
    </citation>
    <scope>NUCLEOTIDE SEQUENCE [LARGE SCALE GENOMIC DNA]</scope>
    <source>
        <strain evidence="1 2">MSr12523</strain>
    </source>
</reference>
<dbReference type="SUPFAM" id="SSF52096">
    <property type="entry name" value="ClpP/crotonase"/>
    <property type="match status" value="1"/>
</dbReference>
<evidence type="ECO:0000313" key="2">
    <source>
        <dbReference type="Proteomes" id="UP001379533"/>
    </source>
</evidence>
<dbReference type="InterPro" id="IPR029045">
    <property type="entry name" value="ClpP/crotonase-like_dom_sf"/>
</dbReference>
<evidence type="ECO:0000313" key="1">
    <source>
        <dbReference type="EMBL" id="WXA97831.1"/>
    </source>
</evidence>
<dbReference type="Gene3D" id="3.90.226.10">
    <property type="entry name" value="2-enoyl-CoA Hydratase, Chain A, domain 1"/>
    <property type="match status" value="1"/>
</dbReference>
<dbReference type="Proteomes" id="UP001379533">
    <property type="component" value="Chromosome"/>
</dbReference>
<name>A0ABZ2KGM5_9BACT</name>
<dbReference type="PANTHER" id="PTHR43459:SF1">
    <property type="entry name" value="EG:BACN32G11.4 PROTEIN"/>
    <property type="match status" value="1"/>
</dbReference>
<protein>
    <submittedName>
        <fullName evidence="1">Enoyl-CoA hydratase-related protein</fullName>
    </submittedName>
</protein>
<organism evidence="1 2">
    <name type="scientific">Pendulispora brunnea</name>
    <dbReference type="NCBI Taxonomy" id="2905690"/>
    <lineage>
        <taxon>Bacteria</taxon>
        <taxon>Pseudomonadati</taxon>
        <taxon>Myxococcota</taxon>
        <taxon>Myxococcia</taxon>
        <taxon>Myxococcales</taxon>
        <taxon>Sorangiineae</taxon>
        <taxon>Pendulisporaceae</taxon>
        <taxon>Pendulispora</taxon>
    </lineage>
</organism>
<gene>
    <name evidence="1" type="ORF">LZC95_13430</name>
</gene>
<dbReference type="InterPro" id="IPR001753">
    <property type="entry name" value="Enoyl-CoA_hydra/iso"/>
</dbReference>
<dbReference type="Pfam" id="PF00378">
    <property type="entry name" value="ECH_1"/>
    <property type="match status" value="1"/>
</dbReference>
<dbReference type="RefSeq" id="WP_394848450.1">
    <property type="nucleotide sequence ID" value="NZ_CP089982.1"/>
</dbReference>